<dbReference type="GO" id="GO:0005615">
    <property type="term" value="C:extracellular space"/>
    <property type="evidence" value="ECO:0007669"/>
    <property type="project" value="TreeGrafter"/>
</dbReference>
<comment type="similarity">
    <text evidence="2">Belongs to the peptidase S1 family. Snake venom subfamily.</text>
</comment>
<evidence type="ECO:0000256" key="5">
    <source>
        <dbReference type="ARBA" id="ARBA00022801"/>
    </source>
</evidence>
<protein>
    <recommendedName>
        <fullName evidence="9">Peptidase S1 domain-containing protein</fullName>
    </recommendedName>
</protein>
<dbReference type="InterPro" id="IPR001254">
    <property type="entry name" value="Trypsin_dom"/>
</dbReference>
<feature type="domain" description="Peptidase S1" evidence="9">
    <location>
        <begin position="49"/>
        <end position="267"/>
    </location>
</feature>
<dbReference type="FunFam" id="2.40.10.10:FF:000010">
    <property type="entry name" value="Kallikrein related peptidase 11"/>
    <property type="match status" value="1"/>
</dbReference>
<dbReference type="PRINTS" id="PR00722">
    <property type="entry name" value="CHYMOTRYPSIN"/>
</dbReference>
<dbReference type="InterPro" id="IPR033116">
    <property type="entry name" value="TRYPSIN_SER"/>
</dbReference>
<proteinExistence type="inferred from homology"/>
<evidence type="ECO:0000256" key="7">
    <source>
        <dbReference type="ARBA" id="ARBA00023157"/>
    </source>
</evidence>
<dbReference type="AlphaFoldDB" id="A0A8C3IQW8"/>
<dbReference type="Pfam" id="PF00089">
    <property type="entry name" value="Trypsin"/>
    <property type="match status" value="1"/>
</dbReference>
<dbReference type="Ensembl" id="ENSCPBT00000044830.1">
    <property type="protein sequence ID" value="ENSCPBP00000038243.1"/>
    <property type="gene ID" value="ENSCPBG00000026449.1"/>
</dbReference>
<dbReference type="CDD" id="cd00190">
    <property type="entry name" value="Tryp_SPc"/>
    <property type="match status" value="1"/>
</dbReference>
<dbReference type="Gene3D" id="2.40.10.10">
    <property type="entry name" value="Trypsin-like serine proteases"/>
    <property type="match status" value="2"/>
</dbReference>
<reference evidence="10" key="2">
    <citation type="submission" date="2025-09" db="UniProtKB">
        <authorList>
            <consortium name="Ensembl"/>
        </authorList>
    </citation>
    <scope>IDENTIFICATION</scope>
</reference>
<dbReference type="GeneTree" id="ENSGT01050000244971"/>
<keyword evidence="6 8" id="KW-0720">Serine protease</keyword>
<dbReference type="InterPro" id="IPR009003">
    <property type="entry name" value="Peptidase_S1_PA"/>
</dbReference>
<dbReference type="PROSITE" id="PS00134">
    <property type="entry name" value="TRYPSIN_HIS"/>
    <property type="match status" value="1"/>
</dbReference>
<comment type="subcellular location">
    <subcellularLocation>
        <location evidence="1">Secreted</location>
    </subcellularLocation>
</comment>
<name>A0A8C3IQW8_CHRPI</name>
<dbReference type="GO" id="GO:0004252">
    <property type="term" value="F:serine-type endopeptidase activity"/>
    <property type="evidence" value="ECO:0007669"/>
    <property type="project" value="InterPro"/>
</dbReference>
<evidence type="ECO:0000256" key="8">
    <source>
        <dbReference type="RuleBase" id="RU363034"/>
    </source>
</evidence>
<reference evidence="10" key="1">
    <citation type="submission" date="2025-08" db="UniProtKB">
        <authorList>
            <consortium name="Ensembl"/>
        </authorList>
    </citation>
    <scope>IDENTIFICATION</scope>
</reference>
<sequence length="269" mass="28378">MTPAAGDLRPRQNTVPLALQSLEPAPRPIAAALLPTGAAVSAQDDGGRIIGGYTCPRYSQPWQAFVYGPLQCGGILVDRSWVLSAAHCYRPGLRVRLGEYNLAVREGPEQDRIVSGAILHPGFNRFTLDNDLMLLKLAQPINIGPTARPVRLPTACAATGTTCLISGWGTVTTPQGRTGACDPTVTVFSPATCQASYPGRVTNNMVCAGVMGGGIDSCQGDSGGPLLCAGQLQGIVSWGLQTCAQPNRPGVYTKVCNYVAWIRRAIQMN</sequence>
<keyword evidence="3" id="KW-0964">Secreted</keyword>
<evidence type="ECO:0000313" key="10">
    <source>
        <dbReference type="Ensembl" id="ENSCPBP00000038243.1"/>
    </source>
</evidence>
<evidence type="ECO:0000256" key="3">
    <source>
        <dbReference type="ARBA" id="ARBA00022525"/>
    </source>
</evidence>
<dbReference type="InterPro" id="IPR050127">
    <property type="entry name" value="Serine_Proteases_S1"/>
</dbReference>
<dbReference type="PROSITE" id="PS00135">
    <property type="entry name" value="TRYPSIN_SER"/>
    <property type="match status" value="1"/>
</dbReference>
<evidence type="ECO:0000256" key="6">
    <source>
        <dbReference type="ARBA" id="ARBA00022825"/>
    </source>
</evidence>
<dbReference type="Proteomes" id="UP000694380">
    <property type="component" value="Unplaced"/>
</dbReference>
<dbReference type="PANTHER" id="PTHR24264:SF15">
    <property type="entry name" value="RIKEN CDNA 2210010C04 GENE"/>
    <property type="match status" value="1"/>
</dbReference>
<dbReference type="SMART" id="SM00020">
    <property type="entry name" value="Tryp_SPc"/>
    <property type="match status" value="1"/>
</dbReference>
<keyword evidence="4 8" id="KW-0645">Protease</keyword>
<organism evidence="10 11">
    <name type="scientific">Chrysemys picta bellii</name>
    <name type="common">Western painted turtle</name>
    <name type="synonym">Emys bellii</name>
    <dbReference type="NCBI Taxonomy" id="8478"/>
    <lineage>
        <taxon>Eukaryota</taxon>
        <taxon>Metazoa</taxon>
        <taxon>Chordata</taxon>
        <taxon>Craniata</taxon>
        <taxon>Vertebrata</taxon>
        <taxon>Euteleostomi</taxon>
        <taxon>Archelosauria</taxon>
        <taxon>Testudinata</taxon>
        <taxon>Testudines</taxon>
        <taxon>Cryptodira</taxon>
        <taxon>Durocryptodira</taxon>
        <taxon>Testudinoidea</taxon>
        <taxon>Emydidae</taxon>
        <taxon>Chrysemys</taxon>
    </lineage>
</organism>
<evidence type="ECO:0000313" key="11">
    <source>
        <dbReference type="Proteomes" id="UP000694380"/>
    </source>
</evidence>
<dbReference type="InterPro" id="IPR043504">
    <property type="entry name" value="Peptidase_S1_PA_chymotrypsin"/>
</dbReference>
<dbReference type="PANTHER" id="PTHR24264">
    <property type="entry name" value="TRYPSIN-RELATED"/>
    <property type="match status" value="1"/>
</dbReference>
<gene>
    <name evidence="10" type="primary">LOC101953120</name>
</gene>
<keyword evidence="11" id="KW-1185">Reference proteome</keyword>
<accession>A0A8C3IQW8</accession>
<keyword evidence="7" id="KW-1015">Disulfide bond</keyword>
<evidence type="ECO:0000256" key="1">
    <source>
        <dbReference type="ARBA" id="ARBA00004613"/>
    </source>
</evidence>
<evidence type="ECO:0000256" key="4">
    <source>
        <dbReference type="ARBA" id="ARBA00022670"/>
    </source>
</evidence>
<evidence type="ECO:0000259" key="9">
    <source>
        <dbReference type="PROSITE" id="PS50240"/>
    </source>
</evidence>
<dbReference type="PROSITE" id="PS50240">
    <property type="entry name" value="TRYPSIN_DOM"/>
    <property type="match status" value="1"/>
</dbReference>
<dbReference type="InterPro" id="IPR018114">
    <property type="entry name" value="TRYPSIN_HIS"/>
</dbReference>
<dbReference type="InterPro" id="IPR001314">
    <property type="entry name" value="Peptidase_S1A"/>
</dbReference>
<evidence type="ECO:0000256" key="2">
    <source>
        <dbReference type="ARBA" id="ARBA00009228"/>
    </source>
</evidence>
<keyword evidence="5 8" id="KW-0378">Hydrolase</keyword>
<dbReference type="SUPFAM" id="SSF50494">
    <property type="entry name" value="Trypsin-like serine proteases"/>
    <property type="match status" value="1"/>
</dbReference>
<dbReference type="GO" id="GO:0006508">
    <property type="term" value="P:proteolysis"/>
    <property type="evidence" value="ECO:0007669"/>
    <property type="project" value="UniProtKB-KW"/>
</dbReference>